<dbReference type="InterPro" id="IPR041588">
    <property type="entry name" value="Integrase_H2C2"/>
</dbReference>
<sequence>RPYPPLLRRPAYPESPKSREALEIHIKELLDLGVIRKLGHNEEIEITTPVIVAWHNGKSRMVGDFRDLNTYTVPDRYTIPKIQIALTQLSQAVYITTMNTLKGFHQYVVTPRERKYLRIIVHCGVYEYLRIPFGIKNSPSHFQRMMNEIFPEESLGGWLIIYIDDIIVCFKTWEEHMYRMCRVLTKIQSVNMKISLKICHFGSEEQKALGHVVSVLSLEIDQNKVAEVLLKPMPQNKKEIQSFLCFAGYYRQHIKDFASIERCLYELCDKDTVFEMAVDTVKALEYLRQALTTAPLLLMPDFKLPFKLYIDASGDGLGAALHQVQILNDQPVEGPICFISRQIKPTEARYAASQMECLFLVWALEKLNYLLEGCFFEVITECTAVKSLLNMKTPNRKMLRLQIAIQEYRGNMTIVHKDGNIHKNADGLRRWPLPNDINDPSYVSEESSPQIPIEGISVTDLNNTFFEEVRNSYTQDKNCSILCQLLNKDCKDKSLIHALDEVWKKSYDEGIFHLLEGIIYHRTKHTCVMKVMDRSLINLVLKECHDSPFSGHLFEDRTRKKKTCIWWPMWQKDVAYYCKTCDRCQKANKSTGKRLGNMIKIQEPRKPWEIVHIA</sequence>
<dbReference type="InterPro" id="IPR050951">
    <property type="entry name" value="Retrovirus_Pol_polyprotein"/>
</dbReference>
<feature type="non-terminal residue" evidence="10">
    <location>
        <position position="1"/>
    </location>
</feature>
<evidence type="ECO:0000313" key="11">
    <source>
        <dbReference type="Proteomes" id="UP000765509"/>
    </source>
</evidence>
<dbReference type="PANTHER" id="PTHR37984:SF5">
    <property type="entry name" value="PROTEIN NYNRIN-LIKE"/>
    <property type="match status" value="1"/>
</dbReference>
<evidence type="ECO:0000256" key="4">
    <source>
        <dbReference type="ARBA" id="ARBA00022759"/>
    </source>
</evidence>
<organism evidence="10 11">
    <name type="scientific">Austropuccinia psidii MF-1</name>
    <dbReference type="NCBI Taxonomy" id="1389203"/>
    <lineage>
        <taxon>Eukaryota</taxon>
        <taxon>Fungi</taxon>
        <taxon>Dikarya</taxon>
        <taxon>Basidiomycota</taxon>
        <taxon>Pucciniomycotina</taxon>
        <taxon>Pucciniomycetes</taxon>
        <taxon>Pucciniales</taxon>
        <taxon>Sphaerophragmiaceae</taxon>
        <taxon>Austropuccinia</taxon>
    </lineage>
</organism>
<dbReference type="Gene3D" id="3.10.10.10">
    <property type="entry name" value="HIV Type 1 Reverse Transcriptase, subunit A, domain 1"/>
    <property type="match status" value="1"/>
</dbReference>
<dbReference type="SUPFAM" id="SSF56672">
    <property type="entry name" value="DNA/RNA polymerases"/>
    <property type="match status" value="1"/>
</dbReference>
<comment type="caution">
    <text evidence="10">The sequence shown here is derived from an EMBL/GenBank/DDBJ whole genome shotgun (WGS) entry which is preliminary data.</text>
</comment>
<keyword evidence="3" id="KW-0540">Nuclease</keyword>
<evidence type="ECO:0000256" key="5">
    <source>
        <dbReference type="ARBA" id="ARBA00022801"/>
    </source>
</evidence>
<keyword evidence="4" id="KW-0255">Endonuclease</keyword>
<dbReference type="Proteomes" id="UP000765509">
    <property type="component" value="Unassembled WGS sequence"/>
</dbReference>
<keyword evidence="6" id="KW-0695">RNA-directed DNA polymerase</keyword>
<keyword evidence="2" id="KW-0548">Nucleotidyltransferase</keyword>
<dbReference type="EMBL" id="AVOT02067883">
    <property type="protein sequence ID" value="MBW0559298.1"/>
    <property type="molecule type" value="Genomic_DNA"/>
</dbReference>
<dbReference type="InterPro" id="IPR041373">
    <property type="entry name" value="RT_RNaseH"/>
</dbReference>
<dbReference type="GO" id="GO:0016787">
    <property type="term" value="F:hydrolase activity"/>
    <property type="evidence" value="ECO:0007669"/>
    <property type="project" value="UniProtKB-KW"/>
</dbReference>
<dbReference type="Pfam" id="PF17917">
    <property type="entry name" value="RT_RNaseH"/>
    <property type="match status" value="1"/>
</dbReference>
<name>A0A9Q3JAA9_9BASI</name>
<dbReference type="Pfam" id="PF17921">
    <property type="entry name" value="Integrase_H2C2"/>
    <property type="match status" value="1"/>
</dbReference>
<evidence type="ECO:0000259" key="7">
    <source>
        <dbReference type="Pfam" id="PF00078"/>
    </source>
</evidence>
<evidence type="ECO:0000256" key="2">
    <source>
        <dbReference type="ARBA" id="ARBA00022695"/>
    </source>
</evidence>
<accession>A0A9Q3JAA9</accession>
<dbReference type="PANTHER" id="PTHR37984">
    <property type="entry name" value="PROTEIN CBG26694"/>
    <property type="match status" value="1"/>
</dbReference>
<feature type="domain" description="Reverse transcriptase RNase H-like" evidence="8">
    <location>
        <begin position="301"/>
        <end position="408"/>
    </location>
</feature>
<keyword evidence="1" id="KW-0808">Transferase</keyword>
<keyword evidence="11" id="KW-1185">Reference proteome</keyword>
<dbReference type="Gene3D" id="1.10.340.70">
    <property type="match status" value="1"/>
</dbReference>
<evidence type="ECO:0008006" key="12">
    <source>
        <dbReference type="Google" id="ProtNLM"/>
    </source>
</evidence>
<dbReference type="Pfam" id="PF00078">
    <property type="entry name" value="RVT_1"/>
    <property type="match status" value="1"/>
</dbReference>
<dbReference type="Gene3D" id="3.30.70.270">
    <property type="match status" value="2"/>
</dbReference>
<evidence type="ECO:0000256" key="6">
    <source>
        <dbReference type="ARBA" id="ARBA00022918"/>
    </source>
</evidence>
<evidence type="ECO:0000256" key="1">
    <source>
        <dbReference type="ARBA" id="ARBA00022679"/>
    </source>
</evidence>
<keyword evidence="5" id="KW-0378">Hydrolase</keyword>
<dbReference type="FunFam" id="3.30.70.270:FF:000020">
    <property type="entry name" value="Transposon Tf2-6 polyprotein-like Protein"/>
    <property type="match status" value="1"/>
</dbReference>
<protein>
    <recommendedName>
        <fullName evidence="12">Reverse transcriptase domain-containing protein</fullName>
    </recommendedName>
</protein>
<dbReference type="GO" id="GO:0004519">
    <property type="term" value="F:endonuclease activity"/>
    <property type="evidence" value="ECO:0007669"/>
    <property type="project" value="UniProtKB-KW"/>
</dbReference>
<evidence type="ECO:0000313" key="10">
    <source>
        <dbReference type="EMBL" id="MBW0559298.1"/>
    </source>
</evidence>
<evidence type="ECO:0000259" key="8">
    <source>
        <dbReference type="Pfam" id="PF17917"/>
    </source>
</evidence>
<dbReference type="GO" id="GO:0003964">
    <property type="term" value="F:RNA-directed DNA polymerase activity"/>
    <property type="evidence" value="ECO:0007669"/>
    <property type="project" value="UniProtKB-KW"/>
</dbReference>
<dbReference type="CDD" id="cd09274">
    <property type="entry name" value="RNase_HI_RT_Ty3"/>
    <property type="match status" value="1"/>
</dbReference>
<evidence type="ECO:0000259" key="9">
    <source>
        <dbReference type="Pfam" id="PF17921"/>
    </source>
</evidence>
<proteinExistence type="predicted"/>
<dbReference type="InterPro" id="IPR043502">
    <property type="entry name" value="DNA/RNA_pol_sf"/>
</dbReference>
<reference evidence="10" key="1">
    <citation type="submission" date="2021-03" db="EMBL/GenBank/DDBJ databases">
        <title>Draft genome sequence of rust myrtle Austropuccinia psidii MF-1, a brazilian biotype.</title>
        <authorList>
            <person name="Quecine M.C."/>
            <person name="Pachon D.M.R."/>
            <person name="Bonatelli M.L."/>
            <person name="Correr F.H."/>
            <person name="Franceschini L.M."/>
            <person name="Leite T.F."/>
            <person name="Margarido G.R.A."/>
            <person name="Almeida C.A."/>
            <person name="Ferrarezi J.A."/>
            <person name="Labate C.A."/>
        </authorList>
    </citation>
    <scope>NUCLEOTIDE SEQUENCE</scope>
    <source>
        <strain evidence="10">MF-1</strain>
    </source>
</reference>
<dbReference type="InterPro" id="IPR043128">
    <property type="entry name" value="Rev_trsase/Diguanyl_cyclase"/>
</dbReference>
<feature type="domain" description="Reverse transcriptase" evidence="7">
    <location>
        <begin position="56"/>
        <end position="212"/>
    </location>
</feature>
<feature type="domain" description="Integrase zinc-binding" evidence="9">
    <location>
        <begin position="533"/>
        <end position="589"/>
    </location>
</feature>
<dbReference type="CDD" id="cd01647">
    <property type="entry name" value="RT_LTR"/>
    <property type="match status" value="1"/>
</dbReference>
<gene>
    <name evidence="10" type="ORF">O181_099013</name>
</gene>
<dbReference type="InterPro" id="IPR000477">
    <property type="entry name" value="RT_dom"/>
</dbReference>
<evidence type="ECO:0000256" key="3">
    <source>
        <dbReference type="ARBA" id="ARBA00022722"/>
    </source>
</evidence>
<dbReference type="AlphaFoldDB" id="A0A9Q3JAA9"/>
<dbReference type="OrthoDB" id="3341476at2759"/>